<dbReference type="GO" id="GO:0046872">
    <property type="term" value="F:metal ion binding"/>
    <property type="evidence" value="ECO:0007669"/>
    <property type="project" value="UniProtKB-KW"/>
</dbReference>
<dbReference type="Gene3D" id="3.40.30.10">
    <property type="entry name" value="Glutaredoxin"/>
    <property type="match status" value="1"/>
</dbReference>
<keyword evidence="2 3" id="KW-0186">Copper</keyword>
<dbReference type="InterPro" id="IPR003782">
    <property type="entry name" value="SCO1/SenC"/>
</dbReference>
<gene>
    <name evidence="6" type="ORF">C0Z18_12790</name>
</gene>
<organism evidence="6 7">
    <name type="scientific">Trinickia dabaoshanensis</name>
    <dbReference type="NCBI Taxonomy" id="564714"/>
    <lineage>
        <taxon>Bacteria</taxon>
        <taxon>Pseudomonadati</taxon>
        <taxon>Pseudomonadota</taxon>
        <taxon>Betaproteobacteria</taxon>
        <taxon>Burkholderiales</taxon>
        <taxon>Burkholderiaceae</taxon>
        <taxon>Trinickia</taxon>
    </lineage>
</organism>
<evidence type="ECO:0000256" key="2">
    <source>
        <dbReference type="ARBA" id="ARBA00023008"/>
    </source>
</evidence>
<dbReference type="PROSITE" id="PS51352">
    <property type="entry name" value="THIOREDOXIN_2"/>
    <property type="match status" value="1"/>
</dbReference>
<evidence type="ECO:0000313" key="7">
    <source>
        <dbReference type="Proteomes" id="UP000235616"/>
    </source>
</evidence>
<evidence type="ECO:0000313" key="6">
    <source>
        <dbReference type="EMBL" id="PMS19826.1"/>
    </source>
</evidence>
<proteinExistence type="inferred from homology"/>
<dbReference type="SUPFAM" id="SSF52833">
    <property type="entry name" value="Thioredoxin-like"/>
    <property type="match status" value="1"/>
</dbReference>
<comment type="similarity">
    <text evidence="1">Belongs to the SCO1/2 family.</text>
</comment>
<keyword evidence="3" id="KW-0479">Metal-binding</keyword>
<protein>
    <submittedName>
        <fullName evidence="6">SCO family protein</fullName>
    </submittedName>
</protein>
<dbReference type="Proteomes" id="UP000235616">
    <property type="component" value="Unassembled WGS sequence"/>
</dbReference>
<dbReference type="PANTHER" id="PTHR12151:SF25">
    <property type="entry name" value="LINALOOL DEHYDRATASE_ISOMERASE DOMAIN-CONTAINING PROTEIN"/>
    <property type="match status" value="1"/>
</dbReference>
<dbReference type="EMBL" id="PNYA01000010">
    <property type="protein sequence ID" value="PMS19826.1"/>
    <property type="molecule type" value="Genomic_DNA"/>
</dbReference>
<evidence type="ECO:0000256" key="4">
    <source>
        <dbReference type="PIRSR" id="PIRSR603782-2"/>
    </source>
</evidence>
<dbReference type="InterPro" id="IPR036249">
    <property type="entry name" value="Thioredoxin-like_sf"/>
</dbReference>
<reference evidence="6 7" key="1">
    <citation type="submission" date="2018-01" db="EMBL/GenBank/DDBJ databases">
        <title>Whole genome analyses suggest that Burkholderia sensu lato contains two further novel genera in the rhizoxinica-symbiotica group Mycetohabitans gen. nov., and Trinickia gen. nov.: implications for the evolution of diazotrophy and nodulation in the Burkholderiaceae.</title>
        <authorList>
            <person name="Estrada-de los Santos P."/>
            <person name="Palmer M."/>
            <person name="Chavez-Ramirez B."/>
            <person name="Beukes C."/>
            <person name="Steenkamp E.T."/>
            <person name="Hirsch A.M."/>
            <person name="Manyaka P."/>
            <person name="Maluk M."/>
            <person name="Lafos M."/>
            <person name="Crook M."/>
            <person name="Gross E."/>
            <person name="Simon M.F."/>
            <person name="Bueno dos Reis Junior F."/>
            <person name="Poole P.S."/>
            <person name="Venter S.N."/>
            <person name="James E.K."/>
        </authorList>
    </citation>
    <scope>NUCLEOTIDE SEQUENCE [LARGE SCALE GENOMIC DNA]</scope>
    <source>
        <strain evidence="6 7">GIMN1.004</strain>
    </source>
</reference>
<feature type="binding site" evidence="3">
    <location>
        <position position="142"/>
    </location>
    <ligand>
        <name>Cu cation</name>
        <dbReference type="ChEBI" id="CHEBI:23378"/>
    </ligand>
</feature>
<evidence type="ECO:0000256" key="3">
    <source>
        <dbReference type="PIRSR" id="PIRSR603782-1"/>
    </source>
</evidence>
<dbReference type="Pfam" id="PF02630">
    <property type="entry name" value="SCO1-SenC"/>
    <property type="match status" value="1"/>
</dbReference>
<keyword evidence="7" id="KW-1185">Reference proteome</keyword>
<dbReference type="PANTHER" id="PTHR12151">
    <property type="entry name" value="ELECTRON TRANSPORT PROTIN SCO1/SENC FAMILY MEMBER"/>
    <property type="match status" value="1"/>
</dbReference>
<sequence>MLLFACSRKPVFKGTDISGAPMTLTVAMTDHTGRRRTLTDFRGKVIALFFGYTHCPDECPATMAQLARAMQLLGTEADQVQVLFVTADPMRDTLPVLAKWVTGFDPRFLGLRGTPDELRAAASQMKVVAGPSGKPGDETIMHNGNVFLFDRSGAVRVLEDSGVDAQTLAADMRQLLE</sequence>
<feature type="domain" description="Thioredoxin" evidence="5">
    <location>
        <begin position="3"/>
        <end position="177"/>
    </location>
</feature>
<accession>A0A2N7VRQ7</accession>
<dbReference type="AlphaFoldDB" id="A0A2N7VRQ7"/>
<evidence type="ECO:0000259" key="5">
    <source>
        <dbReference type="PROSITE" id="PS51352"/>
    </source>
</evidence>
<dbReference type="CDD" id="cd02968">
    <property type="entry name" value="SCO"/>
    <property type="match status" value="1"/>
</dbReference>
<feature type="binding site" evidence="3">
    <location>
        <position position="55"/>
    </location>
    <ligand>
        <name>Cu cation</name>
        <dbReference type="ChEBI" id="CHEBI:23378"/>
    </ligand>
</feature>
<dbReference type="InterPro" id="IPR013766">
    <property type="entry name" value="Thioredoxin_domain"/>
</dbReference>
<evidence type="ECO:0000256" key="1">
    <source>
        <dbReference type="ARBA" id="ARBA00010996"/>
    </source>
</evidence>
<name>A0A2N7VRQ7_9BURK</name>
<feature type="disulfide bond" description="Redox-active" evidence="4">
    <location>
        <begin position="55"/>
        <end position="59"/>
    </location>
</feature>
<comment type="caution">
    <text evidence="6">The sequence shown here is derived from an EMBL/GenBank/DDBJ whole genome shotgun (WGS) entry which is preliminary data.</text>
</comment>
<feature type="binding site" evidence="3">
    <location>
        <position position="59"/>
    </location>
    <ligand>
        <name>Cu cation</name>
        <dbReference type="ChEBI" id="CHEBI:23378"/>
    </ligand>
</feature>
<dbReference type="OrthoDB" id="9790194at2"/>
<keyword evidence="4" id="KW-1015">Disulfide bond</keyword>